<comment type="caution">
    <text evidence="1">The sequence shown here is derived from an EMBL/GenBank/DDBJ whole genome shotgun (WGS) entry which is preliminary data.</text>
</comment>
<dbReference type="AlphaFoldDB" id="A0A834TGZ9"/>
<reference evidence="1" key="1">
    <citation type="submission" date="2020-09" db="EMBL/GenBank/DDBJ databases">
        <title>Genome-Enabled Discovery of Anthraquinone Biosynthesis in Senna tora.</title>
        <authorList>
            <person name="Kang S.-H."/>
            <person name="Pandey R.P."/>
            <person name="Lee C.-M."/>
            <person name="Sim J.-S."/>
            <person name="Jeong J.-T."/>
            <person name="Choi B.-S."/>
            <person name="Jung M."/>
            <person name="Ginzburg D."/>
            <person name="Zhao K."/>
            <person name="Won S.Y."/>
            <person name="Oh T.-J."/>
            <person name="Yu Y."/>
            <person name="Kim N.-H."/>
            <person name="Lee O.R."/>
            <person name="Lee T.-H."/>
            <person name="Bashyal P."/>
            <person name="Kim T.-S."/>
            <person name="Lee W.-H."/>
            <person name="Kawkins C."/>
            <person name="Kim C.-K."/>
            <person name="Kim J.S."/>
            <person name="Ahn B.O."/>
            <person name="Rhee S.Y."/>
            <person name="Sohng J.K."/>
        </authorList>
    </citation>
    <scope>NUCLEOTIDE SEQUENCE</scope>
    <source>
        <tissue evidence="1">Leaf</tissue>
    </source>
</reference>
<protein>
    <submittedName>
        <fullName evidence="1">Uncharacterized protein</fullName>
    </submittedName>
</protein>
<dbReference type="Proteomes" id="UP000634136">
    <property type="component" value="Unassembled WGS sequence"/>
</dbReference>
<dbReference type="EMBL" id="JAAIUW010000008">
    <property type="protein sequence ID" value="KAF7821655.1"/>
    <property type="molecule type" value="Genomic_DNA"/>
</dbReference>
<proteinExistence type="predicted"/>
<name>A0A834TGZ9_9FABA</name>
<gene>
    <name evidence="1" type="ORF">G2W53_027110</name>
</gene>
<evidence type="ECO:0000313" key="1">
    <source>
        <dbReference type="EMBL" id="KAF7821655.1"/>
    </source>
</evidence>
<evidence type="ECO:0000313" key="2">
    <source>
        <dbReference type="Proteomes" id="UP000634136"/>
    </source>
</evidence>
<accession>A0A834TGZ9</accession>
<organism evidence="1 2">
    <name type="scientific">Senna tora</name>
    <dbReference type="NCBI Taxonomy" id="362788"/>
    <lineage>
        <taxon>Eukaryota</taxon>
        <taxon>Viridiplantae</taxon>
        <taxon>Streptophyta</taxon>
        <taxon>Embryophyta</taxon>
        <taxon>Tracheophyta</taxon>
        <taxon>Spermatophyta</taxon>
        <taxon>Magnoliopsida</taxon>
        <taxon>eudicotyledons</taxon>
        <taxon>Gunneridae</taxon>
        <taxon>Pentapetalae</taxon>
        <taxon>rosids</taxon>
        <taxon>fabids</taxon>
        <taxon>Fabales</taxon>
        <taxon>Fabaceae</taxon>
        <taxon>Caesalpinioideae</taxon>
        <taxon>Cassia clade</taxon>
        <taxon>Senna</taxon>
    </lineage>
</organism>
<keyword evidence="2" id="KW-1185">Reference proteome</keyword>
<sequence length="255" mass="29568">MTQGSLPRIFKAIRVGRPAVDHVDHRPSKINESWAKSQLHMLGQIEAYDTTKPHKKFQGNPTCARSNIRWTTKWIAVGRFICLDKMMPMTQGSLARMFKTIRVDRPAVDHVDHRSPSLKNQCVVSQLLFYAKSHVHMLGQNEAYDTRKRPKKFQGNPTCARPNHRWTTMWIAEAYKDVSRRSESVAQRSTTWIAAHQKSMSRGSTFFLCKIHVHMLGQNDAYDTRKRPKKFQGNPTCARPNLRWTTTWIAVGRRR</sequence>